<feature type="DNA-binding region" description="H-T-H motif" evidence="4">
    <location>
        <begin position="28"/>
        <end position="47"/>
    </location>
</feature>
<evidence type="ECO:0000313" key="6">
    <source>
        <dbReference type="EMBL" id="GED96698.1"/>
    </source>
</evidence>
<dbReference type="PANTHER" id="PTHR30055:SF234">
    <property type="entry name" value="HTH-TYPE TRANSCRIPTIONAL REGULATOR BETI"/>
    <property type="match status" value="1"/>
</dbReference>
<dbReference type="InterPro" id="IPR001647">
    <property type="entry name" value="HTH_TetR"/>
</dbReference>
<evidence type="ECO:0000256" key="3">
    <source>
        <dbReference type="ARBA" id="ARBA00023163"/>
    </source>
</evidence>
<dbReference type="InterPro" id="IPR023772">
    <property type="entry name" value="DNA-bd_HTH_TetR-type_CS"/>
</dbReference>
<dbReference type="PROSITE" id="PS01081">
    <property type="entry name" value="HTH_TETR_1"/>
    <property type="match status" value="1"/>
</dbReference>
<evidence type="ECO:0000259" key="5">
    <source>
        <dbReference type="PROSITE" id="PS50977"/>
    </source>
</evidence>
<dbReference type="GO" id="GO:0000976">
    <property type="term" value="F:transcription cis-regulatory region binding"/>
    <property type="evidence" value="ECO:0007669"/>
    <property type="project" value="TreeGrafter"/>
</dbReference>
<evidence type="ECO:0000256" key="2">
    <source>
        <dbReference type="ARBA" id="ARBA00023125"/>
    </source>
</evidence>
<name>A0A7M3SVM4_9ACTN</name>
<proteinExistence type="predicted"/>
<reference evidence="7" key="1">
    <citation type="submission" date="2019-06" db="EMBL/GenBank/DDBJ databases">
        <title>Gordonia isolated from sludge of a wastewater treatment plant.</title>
        <authorList>
            <person name="Tamura T."/>
            <person name="Aoyama K."/>
            <person name="Kang Y."/>
            <person name="Saito S."/>
            <person name="Akiyama N."/>
            <person name="Yazawa K."/>
            <person name="Gonoi T."/>
            <person name="Mikami Y."/>
        </authorList>
    </citation>
    <scope>NUCLEOTIDE SEQUENCE [LARGE SCALE GENOMIC DNA]</scope>
    <source>
        <strain evidence="7">NBRC 107697</strain>
    </source>
</reference>
<keyword evidence="3" id="KW-0804">Transcription</keyword>
<keyword evidence="1" id="KW-0805">Transcription regulation</keyword>
<dbReference type="Proteomes" id="UP000444980">
    <property type="component" value="Unassembled WGS sequence"/>
</dbReference>
<sequence length="190" mass="20277">MPPEAATRDRLLAAAEELFAASSYDAVSVRAICTAAGANVAAVHYHFGTKEDLVAALLNERLVPRWTDAVTALGPSSTVPDVVDAVLAPFAEIAAEQTGRTHLHLLARLVADSPTTRWPAIPGDWTSLRRWGGLLSDLDEKTARSRWALAFDLILTVYGRADRIPRSPDDLAALRSFVIAGLSAPVPATA</sequence>
<keyword evidence="2 4" id="KW-0238">DNA-binding</keyword>
<feature type="domain" description="HTH tetR-type" evidence="5">
    <location>
        <begin position="5"/>
        <end position="65"/>
    </location>
</feature>
<comment type="caution">
    <text evidence="6">The sequence shown here is derived from an EMBL/GenBank/DDBJ whole genome shotgun (WGS) entry which is preliminary data.</text>
</comment>
<dbReference type="RefSeq" id="WP_161926131.1">
    <property type="nucleotide sequence ID" value="NZ_BJOU01000001.1"/>
</dbReference>
<dbReference type="Gene3D" id="1.10.357.10">
    <property type="entry name" value="Tetracycline Repressor, domain 2"/>
    <property type="match status" value="1"/>
</dbReference>
<evidence type="ECO:0000313" key="7">
    <source>
        <dbReference type="Proteomes" id="UP000444980"/>
    </source>
</evidence>
<dbReference type="InterPro" id="IPR050109">
    <property type="entry name" value="HTH-type_TetR-like_transc_reg"/>
</dbReference>
<organism evidence="6 7">
    <name type="scientific">Gordonia crocea</name>
    <dbReference type="NCBI Taxonomy" id="589162"/>
    <lineage>
        <taxon>Bacteria</taxon>
        <taxon>Bacillati</taxon>
        <taxon>Actinomycetota</taxon>
        <taxon>Actinomycetes</taxon>
        <taxon>Mycobacteriales</taxon>
        <taxon>Gordoniaceae</taxon>
        <taxon>Gordonia</taxon>
    </lineage>
</organism>
<dbReference type="PROSITE" id="PS50977">
    <property type="entry name" value="HTH_TETR_2"/>
    <property type="match status" value="1"/>
</dbReference>
<dbReference type="Pfam" id="PF00440">
    <property type="entry name" value="TetR_N"/>
    <property type="match status" value="1"/>
</dbReference>
<dbReference type="EMBL" id="BJOU01000001">
    <property type="protein sequence ID" value="GED96698.1"/>
    <property type="molecule type" value="Genomic_DNA"/>
</dbReference>
<dbReference type="InterPro" id="IPR009057">
    <property type="entry name" value="Homeodomain-like_sf"/>
</dbReference>
<dbReference type="OrthoDB" id="2356263at2"/>
<evidence type="ECO:0000256" key="1">
    <source>
        <dbReference type="ARBA" id="ARBA00023015"/>
    </source>
</evidence>
<gene>
    <name evidence="6" type="ORF">nbrc107697_07370</name>
</gene>
<dbReference type="AlphaFoldDB" id="A0A7M3SVM4"/>
<dbReference type="GO" id="GO:0003700">
    <property type="term" value="F:DNA-binding transcription factor activity"/>
    <property type="evidence" value="ECO:0007669"/>
    <property type="project" value="TreeGrafter"/>
</dbReference>
<keyword evidence="7" id="KW-1185">Reference proteome</keyword>
<dbReference type="PRINTS" id="PR00455">
    <property type="entry name" value="HTHTETR"/>
</dbReference>
<accession>A0A7M3SVM4</accession>
<evidence type="ECO:0000256" key="4">
    <source>
        <dbReference type="PROSITE-ProRule" id="PRU00335"/>
    </source>
</evidence>
<dbReference type="SUPFAM" id="SSF46689">
    <property type="entry name" value="Homeodomain-like"/>
    <property type="match status" value="1"/>
</dbReference>
<protein>
    <recommendedName>
        <fullName evidence="5">HTH tetR-type domain-containing protein</fullName>
    </recommendedName>
</protein>
<dbReference type="PANTHER" id="PTHR30055">
    <property type="entry name" value="HTH-TYPE TRANSCRIPTIONAL REGULATOR RUTR"/>
    <property type="match status" value="1"/>
</dbReference>